<gene>
    <name evidence="2" type="ORF">BCR32DRAFT_291890</name>
</gene>
<keyword evidence="1" id="KW-0472">Membrane</keyword>
<name>A0A1Y1XDV9_9FUNG</name>
<dbReference type="EMBL" id="MCFG01000070">
    <property type="protein sequence ID" value="ORX83564.1"/>
    <property type="molecule type" value="Genomic_DNA"/>
</dbReference>
<dbReference type="InterPro" id="IPR044926">
    <property type="entry name" value="RGS_subdomain_2"/>
</dbReference>
<feature type="transmembrane region" description="Helical" evidence="1">
    <location>
        <begin position="35"/>
        <end position="55"/>
    </location>
</feature>
<dbReference type="InterPro" id="IPR036305">
    <property type="entry name" value="RGS_sf"/>
</dbReference>
<protein>
    <recommendedName>
        <fullName evidence="4">RGS domain-containing protein</fullName>
    </recommendedName>
</protein>
<dbReference type="Gene3D" id="1.10.167.10">
    <property type="entry name" value="Regulator of G-protein Signalling 4, domain 2"/>
    <property type="match status" value="1"/>
</dbReference>
<feature type="transmembrane region" description="Helical" evidence="1">
    <location>
        <begin position="325"/>
        <end position="345"/>
    </location>
</feature>
<proteinExistence type="predicted"/>
<feature type="transmembrane region" description="Helical" evidence="1">
    <location>
        <begin position="277"/>
        <end position="296"/>
    </location>
</feature>
<evidence type="ECO:0000313" key="2">
    <source>
        <dbReference type="EMBL" id="ORX83564.1"/>
    </source>
</evidence>
<evidence type="ECO:0000256" key="1">
    <source>
        <dbReference type="SAM" id="Phobius"/>
    </source>
</evidence>
<feature type="transmembrane region" description="Helical" evidence="1">
    <location>
        <begin position="166"/>
        <end position="189"/>
    </location>
</feature>
<feature type="transmembrane region" description="Helical" evidence="1">
    <location>
        <begin position="246"/>
        <end position="265"/>
    </location>
</feature>
<feature type="transmembrane region" description="Helical" evidence="1">
    <location>
        <begin position="99"/>
        <end position="118"/>
    </location>
</feature>
<keyword evidence="1" id="KW-1133">Transmembrane helix</keyword>
<evidence type="ECO:0000313" key="3">
    <source>
        <dbReference type="Proteomes" id="UP000193944"/>
    </source>
</evidence>
<dbReference type="Proteomes" id="UP000193944">
    <property type="component" value="Unassembled WGS sequence"/>
</dbReference>
<keyword evidence="1" id="KW-0812">Transmembrane</keyword>
<dbReference type="SUPFAM" id="SSF48097">
    <property type="entry name" value="Regulator of G-protein signaling, RGS"/>
    <property type="match status" value="1"/>
</dbReference>
<sequence>MSNSTECDITNYDEVTYGKTYFKIYINSSTFSGKFYTVMNLLCICYYVIPLIWMVKYKDWHVFKQRNFILTFVGGIANLISTLSNSLTQIFLMPCMLEYYSATVATFIMQLCYVFRAFRLIFLYKLNIFKVSELSENKFVKSIKNGNIIEPNKYYKSIYTMVNKRLIGIVMPILIIIVTIISVVVHILVNINGNRKNGMICGITLTNINGKINGALYAEIQNKKNMNENLQNSFYIMDTMFRIPEFITLFFILSCIIITIIFTVTDIKDDQKFGIKFDCFSTAIVNIIISSIYFIFKKYRIEILRCHDNRIWTPSQLYIRTKGGILLFIFSGIYIQLTSVVIPLIKCIQSKQIMEKYENEPTNTIEYFYKVLNTPSMVEQLKTIAIRLFSVENVLFWENYCTLHKITSRVKSRYEHHNHKSKALGAFLLDSSTNSESSITMEEESYDPNYPLLEELIPYYKSFYYTFIDIDGPAAVNLNNSTITDIRECFAKYPVIGIFDEAKDEIVDSMFFSLFPILLQQNKKELGEIFIDGDK</sequence>
<reference evidence="2 3" key="2">
    <citation type="submission" date="2016-08" db="EMBL/GenBank/DDBJ databases">
        <title>Pervasive Adenine N6-methylation of Active Genes in Fungi.</title>
        <authorList>
            <consortium name="DOE Joint Genome Institute"/>
            <person name="Mondo S.J."/>
            <person name="Dannebaum R.O."/>
            <person name="Kuo R.C."/>
            <person name="Labutti K."/>
            <person name="Haridas S."/>
            <person name="Kuo A."/>
            <person name="Salamov A."/>
            <person name="Ahrendt S.R."/>
            <person name="Lipzen A."/>
            <person name="Sullivan W."/>
            <person name="Andreopoulos W.B."/>
            <person name="Clum A."/>
            <person name="Lindquist E."/>
            <person name="Daum C."/>
            <person name="Ramamoorthy G.K."/>
            <person name="Gryganskyi A."/>
            <person name="Culley D."/>
            <person name="Magnuson J.K."/>
            <person name="James T.Y."/>
            <person name="O'Malley M.A."/>
            <person name="Stajich J.E."/>
            <person name="Spatafora J.W."/>
            <person name="Visel A."/>
            <person name="Grigoriev I.V."/>
        </authorList>
    </citation>
    <scope>NUCLEOTIDE SEQUENCE [LARGE SCALE GENOMIC DNA]</scope>
    <source>
        <strain evidence="2 3">S4</strain>
    </source>
</reference>
<keyword evidence="3" id="KW-1185">Reference proteome</keyword>
<organism evidence="2 3">
    <name type="scientific">Anaeromyces robustus</name>
    <dbReference type="NCBI Taxonomy" id="1754192"/>
    <lineage>
        <taxon>Eukaryota</taxon>
        <taxon>Fungi</taxon>
        <taxon>Fungi incertae sedis</taxon>
        <taxon>Chytridiomycota</taxon>
        <taxon>Chytridiomycota incertae sedis</taxon>
        <taxon>Neocallimastigomycetes</taxon>
        <taxon>Neocallimastigales</taxon>
        <taxon>Neocallimastigaceae</taxon>
        <taxon>Anaeromyces</taxon>
    </lineage>
</organism>
<reference evidence="2 3" key="1">
    <citation type="submission" date="2016-08" db="EMBL/GenBank/DDBJ databases">
        <title>A Parts List for Fungal Cellulosomes Revealed by Comparative Genomics.</title>
        <authorList>
            <consortium name="DOE Joint Genome Institute"/>
            <person name="Haitjema C.H."/>
            <person name="Gilmore S.P."/>
            <person name="Henske J.K."/>
            <person name="Solomon K.V."/>
            <person name="De Groot R."/>
            <person name="Kuo A."/>
            <person name="Mondo S.J."/>
            <person name="Salamov A.A."/>
            <person name="Labutti K."/>
            <person name="Zhao Z."/>
            <person name="Chiniquy J."/>
            <person name="Barry K."/>
            <person name="Brewer H.M."/>
            <person name="Purvine S.O."/>
            <person name="Wright A.T."/>
            <person name="Boxma B."/>
            <person name="Van Alen T."/>
            <person name="Hackstein J.H."/>
            <person name="Baker S.E."/>
            <person name="Grigoriev I.V."/>
            <person name="O'Malley M.A."/>
        </authorList>
    </citation>
    <scope>NUCLEOTIDE SEQUENCE [LARGE SCALE GENOMIC DNA]</scope>
    <source>
        <strain evidence="2 3">S4</strain>
    </source>
</reference>
<evidence type="ECO:0008006" key="4">
    <source>
        <dbReference type="Google" id="ProtNLM"/>
    </source>
</evidence>
<feature type="transmembrane region" description="Helical" evidence="1">
    <location>
        <begin position="67"/>
        <end position="87"/>
    </location>
</feature>
<accession>A0A1Y1XDV9</accession>
<comment type="caution">
    <text evidence="2">The sequence shown here is derived from an EMBL/GenBank/DDBJ whole genome shotgun (WGS) entry which is preliminary data.</text>
</comment>
<dbReference type="AlphaFoldDB" id="A0A1Y1XDV9"/>
<dbReference type="OrthoDB" id="2137648at2759"/>